<dbReference type="EMBL" id="FMWG01000014">
    <property type="protein sequence ID" value="SCZ72314.1"/>
    <property type="molecule type" value="Genomic_DNA"/>
</dbReference>
<dbReference type="Proteomes" id="UP000198767">
    <property type="component" value="Unassembled WGS sequence"/>
</dbReference>
<keyword evidence="2" id="KW-0597">Phosphoprotein</keyword>
<dbReference type="GO" id="GO:0000160">
    <property type="term" value="P:phosphorelay signal transduction system"/>
    <property type="evidence" value="ECO:0007669"/>
    <property type="project" value="UniProtKB-KW"/>
</dbReference>
<evidence type="ECO:0000259" key="3">
    <source>
        <dbReference type="PROSITE" id="PS50894"/>
    </source>
</evidence>
<evidence type="ECO:0000313" key="4">
    <source>
        <dbReference type="EMBL" id="SCZ72314.1"/>
    </source>
</evidence>
<reference evidence="4 5" key="1">
    <citation type="submission" date="2016-10" db="EMBL/GenBank/DDBJ databases">
        <authorList>
            <person name="de Groot N.N."/>
        </authorList>
    </citation>
    <scope>NUCLEOTIDE SEQUENCE [LARGE SCALE GENOMIC DNA]</scope>
    <source>
        <strain evidence="4 5">U95</strain>
    </source>
</reference>
<sequence length="107" mass="12035">MIDWSRVTELRDEIGAEDFEEVVEIFLEEVEEVIGKLQSDDRGTLEQDLHFLKGSALNLGFQSFSSKCQDGESLSARGEASTVDLKEILALYENSKTSFLGELPTRF</sequence>
<dbReference type="AlphaFoldDB" id="A0A1G5RDX9"/>
<feature type="modified residue" description="Phosphohistidine" evidence="2">
    <location>
        <position position="50"/>
    </location>
</feature>
<accession>A0A1G5RDX9</accession>
<dbReference type="GO" id="GO:0004672">
    <property type="term" value="F:protein kinase activity"/>
    <property type="evidence" value="ECO:0007669"/>
    <property type="project" value="UniProtKB-ARBA"/>
</dbReference>
<feature type="domain" description="HPt" evidence="3">
    <location>
        <begin position="11"/>
        <end position="106"/>
    </location>
</feature>
<proteinExistence type="predicted"/>
<dbReference type="InterPro" id="IPR036641">
    <property type="entry name" value="HPT_dom_sf"/>
</dbReference>
<dbReference type="InterPro" id="IPR008207">
    <property type="entry name" value="Sig_transdc_His_kin_Hpt_dom"/>
</dbReference>
<dbReference type="OrthoDB" id="7867809at2"/>
<dbReference type="STRING" id="1156985.SAMN04488118_11430"/>
<organism evidence="4 5">
    <name type="scientific">Epibacterium ulvae</name>
    <dbReference type="NCBI Taxonomy" id="1156985"/>
    <lineage>
        <taxon>Bacteria</taxon>
        <taxon>Pseudomonadati</taxon>
        <taxon>Pseudomonadota</taxon>
        <taxon>Alphaproteobacteria</taxon>
        <taxon>Rhodobacterales</taxon>
        <taxon>Roseobacteraceae</taxon>
        <taxon>Epibacterium</taxon>
    </lineage>
</organism>
<evidence type="ECO:0000313" key="5">
    <source>
        <dbReference type="Proteomes" id="UP000198767"/>
    </source>
</evidence>
<name>A0A1G5RDX9_9RHOB</name>
<keyword evidence="1" id="KW-0902">Two-component regulatory system</keyword>
<evidence type="ECO:0000256" key="1">
    <source>
        <dbReference type="ARBA" id="ARBA00023012"/>
    </source>
</evidence>
<dbReference type="Pfam" id="PF01627">
    <property type="entry name" value="Hpt"/>
    <property type="match status" value="1"/>
</dbReference>
<dbReference type="PROSITE" id="PS50894">
    <property type="entry name" value="HPT"/>
    <property type="match status" value="1"/>
</dbReference>
<keyword evidence="5" id="KW-1185">Reference proteome</keyword>
<dbReference type="RefSeq" id="WP_090220892.1">
    <property type="nucleotide sequence ID" value="NZ_CANLDO010000014.1"/>
</dbReference>
<dbReference type="SUPFAM" id="SSF47226">
    <property type="entry name" value="Histidine-containing phosphotransfer domain, HPT domain"/>
    <property type="match status" value="1"/>
</dbReference>
<evidence type="ECO:0000256" key="2">
    <source>
        <dbReference type="PROSITE-ProRule" id="PRU00110"/>
    </source>
</evidence>
<gene>
    <name evidence="4" type="ORF">SAMN04488118_11430</name>
</gene>
<dbReference type="Gene3D" id="1.20.120.160">
    <property type="entry name" value="HPT domain"/>
    <property type="match status" value="1"/>
</dbReference>
<protein>
    <submittedName>
        <fullName evidence="4">Hpt domain-containing protein</fullName>
    </submittedName>
</protein>